<evidence type="ECO:0000313" key="7">
    <source>
        <dbReference type="EMBL" id="RJF74970.1"/>
    </source>
</evidence>
<organism evidence="7 8">
    <name type="scientific">Deinococcus cavernae</name>
    <dbReference type="NCBI Taxonomy" id="2320857"/>
    <lineage>
        <taxon>Bacteria</taxon>
        <taxon>Thermotogati</taxon>
        <taxon>Deinococcota</taxon>
        <taxon>Deinococci</taxon>
        <taxon>Deinococcales</taxon>
        <taxon>Deinococcaceae</taxon>
        <taxon>Deinococcus</taxon>
    </lineage>
</organism>
<name>A0A418VFS8_9DEIO</name>
<feature type="domain" description="Tyr recombinase" evidence="5">
    <location>
        <begin position="151"/>
        <end position="320"/>
    </location>
</feature>
<evidence type="ECO:0000256" key="4">
    <source>
        <dbReference type="PROSITE-ProRule" id="PRU01248"/>
    </source>
</evidence>
<dbReference type="PROSITE" id="PS51900">
    <property type="entry name" value="CB"/>
    <property type="match status" value="1"/>
</dbReference>
<proteinExistence type="predicted"/>
<gene>
    <name evidence="7" type="ORF">D3875_02945</name>
</gene>
<dbReference type="PROSITE" id="PS51898">
    <property type="entry name" value="TYR_RECOMBINASE"/>
    <property type="match status" value="1"/>
</dbReference>
<dbReference type="Pfam" id="PF00589">
    <property type="entry name" value="Phage_integrase"/>
    <property type="match status" value="1"/>
</dbReference>
<dbReference type="AlphaFoldDB" id="A0A418VFS8"/>
<evidence type="ECO:0000259" key="6">
    <source>
        <dbReference type="PROSITE" id="PS51900"/>
    </source>
</evidence>
<keyword evidence="1" id="KW-0229">DNA integration</keyword>
<dbReference type="Gene3D" id="1.10.150.130">
    <property type="match status" value="1"/>
</dbReference>
<dbReference type="OrthoDB" id="58653at2"/>
<dbReference type="InterPro" id="IPR011010">
    <property type="entry name" value="DNA_brk_join_enz"/>
</dbReference>
<dbReference type="PANTHER" id="PTHR30349">
    <property type="entry name" value="PHAGE INTEGRASE-RELATED"/>
    <property type="match status" value="1"/>
</dbReference>
<dbReference type="InterPro" id="IPR010998">
    <property type="entry name" value="Integrase_recombinase_N"/>
</dbReference>
<dbReference type="InterPro" id="IPR002104">
    <property type="entry name" value="Integrase_catalytic"/>
</dbReference>
<dbReference type="Proteomes" id="UP000286287">
    <property type="component" value="Unassembled WGS sequence"/>
</dbReference>
<dbReference type="GO" id="GO:0015074">
    <property type="term" value="P:DNA integration"/>
    <property type="evidence" value="ECO:0007669"/>
    <property type="project" value="UniProtKB-KW"/>
</dbReference>
<evidence type="ECO:0000256" key="1">
    <source>
        <dbReference type="ARBA" id="ARBA00022908"/>
    </source>
</evidence>
<dbReference type="EMBL" id="QYUJ01000008">
    <property type="protein sequence ID" value="RJF74970.1"/>
    <property type="molecule type" value="Genomic_DNA"/>
</dbReference>
<feature type="domain" description="Core-binding (CB)" evidence="6">
    <location>
        <begin position="41"/>
        <end position="127"/>
    </location>
</feature>
<dbReference type="InterPro" id="IPR044068">
    <property type="entry name" value="CB"/>
</dbReference>
<dbReference type="SUPFAM" id="SSF56349">
    <property type="entry name" value="DNA breaking-rejoining enzymes"/>
    <property type="match status" value="1"/>
</dbReference>
<dbReference type="InterPro" id="IPR013762">
    <property type="entry name" value="Integrase-like_cat_sf"/>
</dbReference>
<evidence type="ECO:0000313" key="8">
    <source>
        <dbReference type="Proteomes" id="UP000286287"/>
    </source>
</evidence>
<dbReference type="GO" id="GO:0006310">
    <property type="term" value="P:DNA recombination"/>
    <property type="evidence" value="ECO:0007669"/>
    <property type="project" value="UniProtKB-KW"/>
</dbReference>
<sequence>MGLELMAYNLDLQHRADRLAALEPEQLRSMGVRAARDRDPVELWALLEAYLVLHGGRGARVSSHTLLAYRIGLNTFLDWAGPAGVSLLRPGKNMGFRYVRHLEARNLKPATVKNRLSAGKSLYAALRWAQVTDSAPFTDVKAAHDPVPRWEKRKPYTPEDIALLLAHADPQEAVMVILGAHAGLRNTEMTTLLRKDLHVDAPEPYLIVTGKRQKRQEVALSRTATQILRNWLAATPGYGPHLLTVRTRWSVSEHLKQVCQRAGVRYQGREVHGLRHHAGTQIYAQEGDLLAVRDQLRHASVDSSEIYVNYARAGKKKAISDW</sequence>
<dbReference type="InterPro" id="IPR004107">
    <property type="entry name" value="Integrase_SAM-like_N"/>
</dbReference>
<evidence type="ECO:0000256" key="2">
    <source>
        <dbReference type="ARBA" id="ARBA00023125"/>
    </source>
</evidence>
<dbReference type="Pfam" id="PF02899">
    <property type="entry name" value="Phage_int_SAM_1"/>
    <property type="match status" value="1"/>
</dbReference>
<dbReference type="Gene3D" id="1.10.443.10">
    <property type="entry name" value="Intergrase catalytic core"/>
    <property type="match status" value="1"/>
</dbReference>
<dbReference type="CDD" id="cd00397">
    <property type="entry name" value="DNA_BRE_C"/>
    <property type="match status" value="1"/>
</dbReference>
<evidence type="ECO:0000256" key="3">
    <source>
        <dbReference type="ARBA" id="ARBA00023172"/>
    </source>
</evidence>
<reference evidence="7 8" key="1">
    <citation type="submission" date="2018-09" db="EMBL/GenBank/DDBJ databases">
        <authorList>
            <person name="Zhu H."/>
        </authorList>
    </citation>
    <scope>NUCLEOTIDE SEQUENCE [LARGE SCALE GENOMIC DNA]</scope>
    <source>
        <strain evidence="7 8">K2S05-167</strain>
    </source>
</reference>
<dbReference type="InterPro" id="IPR050090">
    <property type="entry name" value="Tyrosine_recombinase_XerCD"/>
</dbReference>
<evidence type="ECO:0000259" key="5">
    <source>
        <dbReference type="PROSITE" id="PS51898"/>
    </source>
</evidence>
<dbReference type="PANTHER" id="PTHR30349:SF81">
    <property type="entry name" value="TYROSINE RECOMBINASE XERC"/>
    <property type="match status" value="1"/>
</dbReference>
<keyword evidence="3" id="KW-0233">DNA recombination</keyword>
<protein>
    <submittedName>
        <fullName evidence="7">Integrase</fullName>
    </submittedName>
</protein>
<keyword evidence="8" id="KW-1185">Reference proteome</keyword>
<comment type="caution">
    <text evidence="7">The sequence shown here is derived from an EMBL/GenBank/DDBJ whole genome shotgun (WGS) entry which is preliminary data.</text>
</comment>
<keyword evidence="2 4" id="KW-0238">DNA-binding</keyword>
<dbReference type="GO" id="GO:0003677">
    <property type="term" value="F:DNA binding"/>
    <property type="evidence" value="ECO:0007669"/>
    <property type="project" value="UniProtKB-UniRule"/>
</dbReference>
<dbReference type="RefSeq" id="WP_119760995.1">
    <property type="nucleotide sequence ID" value="NZ_QYUJ01000008.1"/>
</dbReference>
<accession>A0A418VFS8</accession>